<dbReference type="GeneID" id="108997892"/>
<dbReference type="InterPro" id="IPR043502">
    <property type="entry name" value="DNA/RNA_pol_sf"/>
</dbReference>
<sequence length="190" mass="22056">MPFGLCNAPSTFQASMNTILKPLLRRFVLIFFDDILVYFKTIEEHKKHSRVVMKILEEHHFFIKASKCAFMEKELEYLGHFISGEGVKVDQRKIEAMVDWPLPKDVSAFRGFWGLVGYYRQFAKNYGLIAKPLTSLLKKDNFEWTQEAREAFEELKRAMTVTTMLALPNFEKPFEVYTDASGEGIRAVLV</sequence>
<dbReference type="Pfam" id="PF17919">
    <property type="entry name" value="RT_RNaseH_2"/>
    <property type="match status" value="1"/>
</dbReference>
<dbReference type="SUPFAM" id="SSF56672">
    <property type="entry name" value="DNA/RNA polymerases"/>
    <property type="match status" value="1"/>
</dbReference>
<dbReference type="CDD" id="cd01647">
    <property type="entry name" value="RT_LTR"/>
    <property type="match status" value="1"/>
</dbReference>
<accession>A0A2I4FDU5</accession>
<evidence type="ECO:0000313" key="1">
    <source>
        <dbReference type="Proteomes" id="UP000235220"/>
    </source>
</evidence>
<dbReference type="InterPro" id="IPR000477">
    <property type="entry name" value="RT_dom"/>
</dbReference>
<dbReference type="AlphaFoldDB" id="A0A2I4FDU5"/>
<dbReference type="RefSeq" id="XP_018829824.1">
    <property type="nucleotide sequence ID" value="XM_018974279.1"/>
</dbReference>
<dbReference type="FunFam" id="3.30.70.270:FF:000003">
    <property type="entry name" value="Transposon Ty3-G Gag-Pol polyprotein"/>
    <property type="match status" value="1"/>
</dbReference>
<reference evidence="2" key="1">
    <citation type="submission" date="2025-08" db="UniProtKB">
        <authorList>
            <consortium name="RefSeq"/>
        </authorList>
    </citation>
    <scope>IDENTIFICATION</scope>
    <source>
        <tissue evidence="2">Leaves</tissue>
    </source>
</reference>
<dbReference type="InterPro" id="IPR051320">
    <property type="entry name" value="Viral_Replic_Matur_Polypro"/>
</dbReference>
<proteinExistence type="predicted"/>
<dbReference type="STRING" id="51240.A0A2I4FDU5"/>
<dbReference type="OrthoDB" id="1928132at2759"/>
<dbReference type="InterPro" id="IPR043128">
    <property type="entry name" value="Rev_trsase/Diguanyl_cyclase"/>
</dbReference>
<dbReference type="Proteomes" id="UP000235220">
    <property type="component" value="Chromosome 2"/>
</dbReference>
<dbReference type="PROSITE" id="PS50878">
    <property type="entry name" value="RT_POL"/>
    <property type="match status" value="1"/>
</dbReference>
<name>A0A2I4FDU5_JUGRE</name>
<dbReference type="Pfam" id="PF00078">
    <property type="entry name" value="RVT_1"/>
    <property type="match status" value="1"/>
</dbReference>
<dbReference type="PANTHER" id="PTHR33064:SF37">
    <property type="entry name" value="RIBONUCLEASE H"/>
    <property type="match status" value="1"/>
</dbReference>
<dbReference type="Gramene" id="Jr02_08260_p1">
    <property type="protein sequence ID" value="cds.Jr02_08260_p1"/>
    <property type="gene ID" value="Jr02_08260"/>
</dbReference>
<keyword evidence="1" id="KW-1185">Reference proteome</keyword>
<dbReference type="InterPro" id="IPR041577">
    <property type="entry name" value="RT_RNaseH_2"/>
</dbReference>
<organism evidence="1 2">
    <name type="scientific">Juglans regia</name>
    <name type="common">English walnut</name>
    <dbReference type="NCBI Taxonomy" id="51240"/>
    <lineage>
        <taxon>Eukaryota</taxon>
        <taxon>Viridiplantae</taxon>
        <taxon>Streptophyta</taxon>
        <taxon>Embryophyta</taxon>
        <taxon>Tracheophyta</taxon>
        <taxon>Spermatophyta</taxon>
        <taxon>Magnoliopsida</taxon>
        <taxon>eudicotyledons</taxon>
        <taxon>Gunneridae</taxon>
        <taxon>Pentapetalae</taxon>
        <taxon>rosids</taxon>
        <taxon>fabids</taxon>
        <taxon>Fagales</taxon>
        <taxon>Juglandaceae</taxon>
        <taxon>Juglans</taxon>
    </lineage>
</organism>
<gene>
    <name evidence="2" type="primary">LOC108997892</name>
</gene>
<evidence type="ECO:0000313" key="2">
    <source>
        <dbReference type="RefSeq" id="XP_018829824.1"/>
    </source>
</evidence>
<dbReference type="Gene3D" id="3.30.70.270">
    <property type="match status" value="2"/>
</dbReference>
<dbReference type="PANTHER" id="PTHR33064">
    <property type="entry name" value="POL PROTEIN"/>
    <property type="match status" value="1"/>
</dbReference>
<dbReference type="KEGG" id="jre:108997892"/>
<protein>
    <submittedName>
        <fullName evidence="2">Uncharacterized mitochondrial protein AtMg00860-like</fullName>
    </submittedName>
</protein>
<dbReference type="FunFam" id="3.30.70.270:FF:000020">
    <property type="entry name" value="Transposon Tf2-6 polyprotein-like Protein"/>
    <property type="match status" value="1"/>
</dbReference>